<proteinExistence type="predicted"/>
<feature type="transmembrane region" description="Helical" evidence="1">
    <location>
        <begin position="43"/>
        <end position="69"/>
    </location>
</feature>
<protein>
    <submittedName>
        <fullName evidence="2">DUF4112 domain-containing protein</fullName>
    </submittedName>
</protein>
<dbReference type="Proteomes" id="UP000294325">
    <property type="component" value="Chromosome"/>
</dbReference>
<reference evidence="2 3" key="1">
    <citation type="submission" date="2019-03" db="EMBL/GenBank/DDBJ databases">
        <title>The genome sequence of Nitrosococcus wardiae strain D1FHST reveals the archetypal metabolic capacity of ammonia-oxidizing Gammaproteobacteria.</title>
        <authorList>
            <person name="Wang L."/>
            <person name="Lim C.K."/>
            <person name="Hanson T.E."/>
            <person name="Dang H."/>
            <person name="Klotz M.G."/>
        </authorList>
    </citation>
    <scope>NUCLEOTIDE SEQUENCE [LARGE SCALE GENOMIC DNA]</scope>
    <source>
        <strain evidence="2 3">D1FHS</strain>
    </source>
</reference>
<accession>A0A4P7C258</accession>
<dbReference type="EMBL" id="CP038033">
    <property type="protein sequence ID" value="QBQ55747.1"/>
    <property type="molecule type" value="Genomic_DNA"/>
</dbReference>
<dbReference type="PANTHER" id="PTHR35519">
    <property type="entry name" value="MEMBRANE PROTEINS"/>
    <property type="match status" value="1"/>
</dbReference>
<dbReference type="RefSeq" id="WP_134359004.1">
    <property type="nucleotide sequence ID" value="NZ_CP038033.1"/>
</dbReference>
<keyword evidence="1" id="KW-0812">Transmembrane</keyword>
<dbReference type="PANTHER" id="PTHR35519:SF2">
    <property type="entry name" value="PH DOMAIN PROTEIN"/>
    <property type="match status" value="1"/>
</dbReference>
<keyword evidence="1" id="KW-0472">Membrane</keyword>
<dbReference type="InterPro" id="IPR025187">
    <property type="entry name" value="DUF4112"/>
</dbReference>
<name>A0A4P7C258_9GAMM</name>
<dbReference type="OrthoDB" id="513552at2"/>
<keyword evidence="1" id="KW-1133">Transmembrane helix</keyword>
<evidence type="ECO:0000313" key="2">
    <source>
        <dbReference type="EMBL" id="QBQ55747.1"/>
    </source>
</evidence>
<dbReference type="KEGG" id="nwr:E3U44_15425"/>
<keyword evidence="3" id="KW-1185">Reference proteome</keyword>
<organism evidence="2 3">
    <name type="scientific">Nitrosococcus wardiae</name>
    <dbReference type="NCBI Taxonomy" id="1814290"/>
    <lineage>
        <taxon>Bacteria</taxon>
        <taxon>Pseudomonadati</taxon>
        <taxon>Pseudomonadota</taxon>
        <taxon>Gammaproteobacteria</taxon>
        <taxon>Chromatiales</taxon>
        <taxon>Chromatiaceae</taxon>
        <taxon>Nitrosococcus</taxon>
    </lineage>
</organism>
<feature type="transmembrane region" description="Helical" evidence="1">
    <location>
        <begin position="84"/>
        <end position="104"/>
    </location>
</feature>
<dbReference type="Pfam" id="PF13430">
    <property type="entry name" value="DUF4112"/>
    <property type="match status" value="1"/>
</dbReference>
<sequence>MAIQRRSRPTGKTQWTSQDRDRLAKLAYWLDERFRIPGTNWRIGWDGLVGLIPGVGDGITTALSAYIVLEAQRLGIPTTMLLRMIWNVVVDGIVGTVPLVGDLFDIRWKANRKNMHLLNEHLAQFPAVHRPTIYQVERSPKGIKAQGDKEEYPVE</sequence>
<gene>
    <name evidence="2" type="ORF">E3U44_15425</name>
</gene>
<evidence type="ECO:0000256" key="1">
    <source>
        <dbReference type="SAM" id="Phobius"/>
    </source>
</evidence>
<dbReference type="AlphaFoldDB" id="A0A4P7C258"/>
<evidence type="ECO:0000313" key="3">
    <source>
        <dbReference type="Proteomes" id="UP000294325"/>
    </source>
</evidence>